<feature type="region of interest" description="Disordered" evidence="8">
    <location>
        <begin position="901"/>
        <end position="967"/>
    </location>
</feature>
<dbReference type="CDD" id="cd22999">
    <property type="entry name" value="SAP_SLX4"/>
    <property type="match status" value="1"/>
</dbReference>
<name>A0A0R3SER0_HYMDI</name>
<feature type="compositionally biased region" description="Polar residues" evidence="8">
    <location>
        <begin position="916"/>
        <end position="927"/>
    </location>
</feature>
<keyword evidence="6" id="KW-0539">Nucleus</keyword>
<dbReference type="WBParaSite" id="HDID_0000327201-mRNA-1">
    <property type="protein sequence ID" value="HDID_0000327201-mRNA-1"/>
    <property type="gene ID" value="HDID_0000327201"/>
</dbReference>
<dbReference type="PANTHER" id="PTHR21541:SF3">
    <property type="entry name" value="STRUCTURE-SPECIFIC ENDONUCLEASE SUBUNIT SLX4"/>
    <property type="match status" value="1"/>
</dbReference>
<comment type="subcellular location">
    <subcellularLocation>
        <location evidence="1">Nucleus</location>
    </subcellularLocation>
</comment>
<feature type="region of interest" description="Disordered" evidence="8">
    <location>
        <begin position="91"/>
        <end position="112"/>
    </location>
</feature>
<reference evidence="12" key="1">
    <citation type="submission" date="2017-02" db="UniProtKB">
        <authorList>
            <consortium name="WormBaseParasite"/>
        </authorList>
    </citation>
    <scope>IDENTIFICATION</scope>
</reference>
<protein>
    <recommendedName>
        <fullName evidence="7">Structure-specific endonuclease subunit SLX4</fullName>
    </recommendedName>
</protein>
<dbReference type="PANTHER" id="PTHR21541">
    <property type="entry name" value="BTB POZ DOMAIN CONTAINING 12"/>
    <property type="match status" value="1"/>
</dbReference>
<reference evidence="10 11" key="2">
    <citation type="submission" date="2018-11" db="EMBL/GenBank/DDBJ databases">
        <authorList>
            <consortium name="Pathogen Informatics"/>
        </authorList>
    </citation>
    <scope>NUCLEOTIDE SEQUENCE [LARGE SCALE GENOMIC DNA]</scope>
</reference>
<organism evidence="12">
    <name type="scientific">Hymenolepis diminuta</name>
    <name type="common">Rat tapeworm</name>
    <dbReference type="NCBI Taxonomy" id="6216"/>
    <lineage>
        <taxon>Eukaryota</taxon>
        <taxon>Metazoa</taxon>
        <taxon>Spiralia</taxon>
        <taxon>Lophotrochozoa</taxon>
        <taxon>Platyhelminthes</taxon>
        <taxon>Cestoda</taxon>
        <taxon>Eucestoda</taxon>
        <taxon>Cyclophyllidea</taxon>
        <taxon>Hymenolepididae</taxon>
        <taxon>Hymenolepis</taxon>
    </lineage>
</organism>
<dbReference type="GO" id="GO:0033557">
    <property type="term" value="C:Slx1-Slx4 complex"/>
    <property type="evidence" value="ECO:0007669"/>
    <property type="project" value="InterPro"/>
</dbReference>
<dbReference type="InterPro" id="IPR011333">
    <property type="entry name" value="SKP1/BTB/POZ_sf"/>
</dbReference>
<dbReference type="Gene3D" id="3.30.710.10">
    <property type="entry name" value="Potassium Channel Kv1.1, Chain A"/>
    <property type="match status" value="1"/>
</dbReference>
<evidence type="ECO:0000256" key="6">
    <source>
        <dbReference type="ARBA" id="ARBA00023242"/>
    </source>
</evidence>
<evidence type="ECO:0000313" key="11">
    <source>
        <dbReference type="Proteomes" id="UP000274504"/>
    </source>
</evidence>
<proteinExistence type="inferred from homology"/>
<dbReference type="InterPro" id="IPR000210">
    <property type="entry name" value="BTB/POZ_dom"/>
</dbReference>
<feature type="region of interest" description="Disordered" evidence="8">
    <location>
        <begin position="647"/>
        <end position="669"/>
    </location>
</feature>
<evidence type="ECO:0000256" key="8">
    <source>
        <dbReference type="SAM" id="MobiDB-lite"/>
    </source>
</evidence>
<dbReference type="GO" id="GO:0000712">
    <property type="term" value="P:resolution of meiotic recombination intermediates"/>
    <property type="evidence" value="ECO:0007669"/>
    <property type="project" value="TreeGrafter"/>
</dbReference>
<dbReference type="Proteomes" id="UP000274504">
    <property type="component" value="Unassembled WGS sequence"/>
</dbReference>
<dbReference type="OrthoDB" id="5576441at2759"/>
<dbReference type="Pfam" id="PF09494">
    <property type="entry name" value="Slx4"/>
    <property type="match status" value="1"/>
</dbReference>
<dbReference type="GO" id="GO:0006260">
    <property type="term" value="P:DNA replication"/>
    <property type="evidence" value="ECO:0007669"/>
    <property type="project" value="InterPro"/>
</dbReference>
<feature type="domain" description="BTB" evidence="9">
    <location>
        <begin position="260"/>
        <end position="335"/>
    </location>
</feature>
<sequence>MSLNADQKDVITECKLCSQSFDSWSDERIRLHLESCSERKARLLTQCPSCSKALSKGTALKHTKVCANFLNISLFNLLFLNGDVLPDNLSSSKSFRPSKTPKSKPEPDLKTTKKTLKTKVVKGRINTVDHLLISSADRRKIFVNRLSDILHKEHFAWSLFEDINCQSSYSSPLWDLSSLPSENKLEQFYVESLSNLVTPSRKMKTHNPLRMSQIPGRSPSSLKKIHLTQTAEHVKQSTSSECNNLLNEMLLKMVGTPLCSDLSICLDSGESIPAHRFILAAWNSELAFLTVFLNFRLNYVLLKDNVHSITAPGLNKEELLNLLRALYTFDLSYFSSLSPETEFTLDCWQMLDIVKNKFKADATSRLPITPKIQDSTGVRGSTLYNSGVDLFASEVAENTDLCSPRISFNPKTGSPSSTAAIQVGDKSLQSPVNVDGLPQTITSCDSVLPPTPVSFKPNMLLAHQSTPRIPLALKTATMEVEQPNIVTVSSGAGAIAKNEPEISPLVLEPVPRIEAECVAENVNSKADASPLIFEISSTNTVEAVIKQMDIEVKKSSQLLEHSLGNEVEMIIEQRDIRPEESSLSRNAVDLDFENGRSELDKSPLVVILSPRNDIAEAGNVVDLNIESGEVEPEESPIVVDSSCNNAMELDIQNPGGELGEPSSTKHNDANAEDIDNMIEEPHLLLASSPRNEGENENDKPFTQSPCHSVDLDPPSFGGGFEQFQSLEAEEHHVLLSAQKEASSQTLVELEPAPPAVSGDSVFFSDASAPTPAPLAKRLRASAETTEETEAVFFLSSQPLLNHHSDKENSCDKDENYTDLHVSFSFSQPTPSTPVANKRRVTSVILTDVPITPKPAFEAMSTPELKRALSEYGIRRLPRKKAVQLLNHIYDELHPYVEVPTVTEEHEASEKDHNNKENSSALSVQSLPSVRERPPSTQNIFEGASTYENETSSSSQQVSNGKIKSTPEEKNHTLKARIWECLRSNDQLYYNIITYVPLELDCVKAMLRNAGINIGLRRLSDLLDSWGVTFTTRNRHTARPGMDASDPTSSNYLW</sequence>
<feature type="compositionally biased region" description="Polar residues" evidence="8">
    <location>
        <begin position="934"/>
        <end position="962"/>
    </location>
</feature>
<dbReference type="EMBL" id="UYSG01000957">
    <property type="protein sequence ID" value="VDL29751.1"/>
    <property type="molecule type" value="Genomic_DNA"/>
</dbReference>
<comment type="similarity">
    <text evidence="2">Belongs to the SLX4 family.</text>
</comment>
<accession>A0A0R3SER0</accession>
<feature type="region of interest" description="Disordered" evidence="8">
    <location>
        <begin position="688"/>
        <end position="720"/>
    </location>
</feature>
<keyword evidence="3" id="KW-0227">DNA damage</keyword>
<dbReference type="GO" id="GO:0006281">
    <property type="term" value="P:DNA repair"/>
    <property type="evidence" value="ECO:0007669"/>
    <property type="project" value="UniProtKB-KW"/>
</dbReference>
<evidence type="ECO:0000313" key="10">
    <source>
        <dbReference type="EMBL" id="VDL29751.1"/>
    </source>
</evidence>
<evidence type="ECO:0000256" key="2">
    <source>
        <dbReference type="ARBA" id="ARBA00006661"/>
    </source>
</evidence>
<evidence type="ECO:0000256" key="5">
    <source>
        <dbReference type="ARBA" id="ARBA00023204"/>
    </source>
</evidence>
<dbReference type="AlphaFoldDB" id="A0A0R3SER0"/>
<keyword evidence="4" id="KW-0233">DNA recombination</keyword>
<evidence type="ECO:0000256" key="1">
    <source>
        <dbReference type="ARBA" id="ARBA00004123"/>
    </source>
</evidence>
<dbReference type="STRING" id="6216.A0A0R3SER0"/>
<evidence type="ECO:0000256" key="4">
    <source>
        <dbReference type="ARBA" id="ARBA00023172"/>
    </source>
</evidence>
<evidence type="ECO:0000256" key="3">
    <source>
        <dbReference type="ARBA" id="ARBA00022763"/>
    </source>
</evidence>
<dbReference type="InterPro" id="IPR018574">
    <property type="entry name" value="Structure-sp_endonuc_su_Slx4"/>
</dbReference>
<dbReference type="PROSITE" id="PS50097">
    <property type="entry name" value="BTB"/>
    <property type="match status" value="1"/>
</dbReference>
<feature type="compositionally biased region" description="Basic and acidic residues" evidence="8">
    <location>
        <begin position="902"/>
        <end position="915"/>
    </location>
</feature>
<evidence type="ECO:0000313" key="12">
    <source>
        <dbReference type="WBParaSite" id="HDID_0000327201-mRNA-1"/>
    </source>
</evidence>
<gene>
    <name evidence="10" type="ORF">HDID_LOCUS3270</name>
</gene>
<evidence type="ECO:0000259" key="9">
    <source>
        <dbReference type="PROSITE" id="PS50097"/>
    </source>
</evidence>
<keyword evidence="5" id="KW-0234">DNA repair</keyword>
<evidence type="ECO:0000256" key="7">
    <source>
        <dbReference type="ARBA" id="ARBA00029496"/>
    </source>
</evidence>